<evidence type="ECO:0000313" key="1">
    <source>
        <dbReference type="EMBL" id="KQL43930.1"/>
    </source>
</evidence>
<accession>A0ABR5N096</accession>
<dbReference type="Proteomes" id="UP000051063">
    <property type="component" value="Unassembled WGS sequence"/>
</dbReference>
<dbReference type="EMBL" id="LJJB01000013">
    <property type="protein sequence ID" value="KQL43930.1"/>
    <property type="molecule type" value="Genomic_DNA"/>
</dbReference>
<proteinExistence type="predicted"/>
<reference evidence="1 2" key="1">
    <citation type="submission" date="2015-09" db="EMBL/GenBank/DDBJ databases">
        <title>Genome sequencing project for genomic taxonomy and phylogenomics of Bacillus-like bacteria.</title>
        <authorList>
            <person name="Liu B."/>
            <person name="Wang J."/>
            <person name="Zhu Y."/>
            <person name="Liu G."/>
            <person name="Chen Q."/>
            <person name="Chen Z."/>
            <person name="Lan J."/>
            <person name="Che J."/>
            <person name="Ge C."/>
            <person name="Shi H."/>
            <person name="Pan Z."/>
            <person name="Liu X."/>
        </authorList>
    </citation>
    <scope>NUCLEOTIDE SEQUENCE [LARGE SCALE GENOMIC DNA]</scope>
    <source>
        <strain evidence="1 2">DSM 8552</strain>
    </source>
</reference>
<gene>
    <name evidence="1" type="ORF">AN963_20970</name>
</gene>
<name>A0ABR5N096_BRECH</name>
<protein>
    <submittedName>
        <fullName evidence="1">Uncharacterized protein</fullName>
    </submittedName>
</protein>
<organism evidence="1 2">
    <name type="scientific">Brevibacillus choshinensis</name>
    <dbReference type="NCBI Taxonomy" id="54911"/>
    <lineage>
        <taxon>Bacteria</taxon>
        <taxon>Bacillati</taxon>
        <taxon>Bacillota</taxon>
        <taxon>Bacilli</taxon>
        <taxon>Bacillales</taxon>
        <taxon>Paenibacillaceae</taxon>
        <taxon>Brevibacillus</taxon>
    </lineage>
</organism>
<comment type="caution">
    <text evidence="1">The sequence shown here is derived from an EMBL/GenBank/DDBJ whole genome shotgun (WGS) entry which is preliminary data.</text>
</comment>
<keyword evidence="2" id="KW-1185">Reference proteome</keyword>
<sequence>MTFSRGPKKLEHFLLFPLLHRSLTDHVPKGAGALLAFFLSRTAGKDKRAPVSTENLSKFSDRELL</sequence>
<evidence type="ECO:0000313" key="2">
    <source>
        <dbReference type="Proteomes" id="UP000051063"/>
    </source>
</evidence>